<feature type="signal peptide" evidence="2">
    <location>
        <begin position="1"/>
        <end position="26"/>
    </location>
</feature>
<gene>
    <name evidence="3" type="ORF">HaLaN_04063</name>
</gene>
<sequence>SSRWGWRVRGFTIFCCELLCGRLTNTCSCIAHPMQGGWCVVTVNPGLEPALRDILLVEASQKPARLERVGGVPPTDPDSLLAPDPGLASMV</sequence>
<keyword evidence="2" id="KW-0732">Signal</keyword>
<name>A0A699YIF1_HAELA</name>
<feature type="chain" id="PRO_5025673056" evidence="2">
    <location>
        <begin position="27"/>
        <end position="91"/>
    </location>
</feature>
<dbReference type="Proteomes" id="UP000485058">
    <property type="component" value="Unassembled WGS sequence"/>
</dbReference>
<dbReference type="EMBL" id="BLLF01000201">
    <property type="protein sequence ID" value="GFH09005.1"/>
    <property type="molecule type" value="Genomic_DNA"/>
</dbReference>
<evidence type="ECO:0000256" key="1">
    <source>
        <dbReference type="SAM" id="MobiDB-lite"/>
    </source>
</evidence>
<dbReference type="AlphaFoldDB" id="A0A699YIF1"/>
<evidence type="ECO:0000313" key="3">
    <source>
        <dbReference type="EMBL" id="GFH09005.1"/>
    </source>
</evidence>
<comment type="caution">
    <text evidence="3">The sequence shown here is derived from an EMBL/GenBank/DDBJ whole genome shotgun (WGS) entry which is preliminary data.</text>
</comment>
<protein>
    <submittedName>
        <fullName evidence="3">Uncharacterized protein</fullName>
    </submittedName>
</protein>
<feature type="region of interest" description="Disordered" evidence="1">
    <location>
        <begin position="67"/>
        <end position="91"/>
    </location>
</feature>
<feature type="non-terminal residue" evidence="3">
    <location>
        <position position="91"/>
    </location>
</feature>
<proteinExistence type="predicted"/>
<keyword evidence="4" id="KW-1185">Reference proteome</keyword>
<evidence type="ECO:0000256" key="2">
    <source>
        <dbReference type="SAM" id="SignalP"/>
    </source>
</evidence>
<feature type="non-terminal residue" evidence="3">
    <location>
        <position position="1"/>
    </location>
</feature>
<accession>A0A699YIF1</accession>
<evidence type="ECO:0000313" key="4">
    <source>
        <dbReference type="Proteomes" id="UP000485058"/>
    </source>
</evidence>
<reference evidence="3 4" key="1">
    <citation type="submission" date="2020-02" db="EMBL/GenBank/DDBJ databases">
        <title>Draft genome sequence of Haematococcus lacustris strain NIES-144.</title>
        <authorList>
            <person name="Morimoto D."/>
            <person name="Nakagawa S."/>
            <person name="Yoshida T."/>
            <person name="Sawayama S."/>
        </authorList>
    </citation>
    <scope>NUCLEOTIDE SEQUENCE [LARGE SCALE GENOMIC DNA]</scope>
    <source>
        <strain evidence="3 4">NIES-144</strain>
    </source>
</reference>
<organism evidence="3 4">
    <name type="scientific">Haematococcus lacustris</name>
    <name type="common">Green alga</name>
    <name type="synonym">Haematococcus pluvialis</name>
    <dbReference type="NCBI Taxonomy" id="44745"/>
    <lineage>
        <taxon>Eukaryota</taxon>
        <taxon>Viridiplantae</taxon>
        <taxon>Chlorophyta</taxon>
        <taxon>core chlorophytes</taxon>
        <taxon>Chlorophyceae</taxon>
        <taxon>CS clade</taxon>
        <taxon>Chlamydomonadales</taxon>
        <taxon>Haematococcaceae</taxon>
        <taxon>Haematococcus</taxon>
    </lineage>
</organism>